<keyword evidence="2 4" id="KW-0863">Zinc-finger</keyword>
<evidence type="ECO:0000256" key="4">
    <source>
        <dbReference type="PROSITE-ProRule" id="PRU00175"/>
    </source>
</evidence>
<dbReference type="InterPro" id="IPR001841">
    <property type="entry name" value="Znf_RING"/>
</dbReference>
<name>A0A7N0TSM5_KALFE</name>
<dbReference type="Proteomes" id="UP000594263">
    <property type="component" value="Unplaced"/>
</dbReference>
<organism evidence="6 7">
    <name type="scientific">Kalanchoe fedtschenkoi</name>
    <name type="common">Lavender scallops</name>
    <name type="synonym">South American air plant</name>
    <dbReference type="NCBI Taxonomy" id="63787"/>
    <lineage>
        <taxon>Eukaryota</taxon>
        <taxon>Viridiplantae</taxon>
        <taxon>Streptophyta</taxon>
        <taxon>Embryophyta</taxon>
        <taxon>Tracheophyta</taxon>
        <taxon>Spermatophyta</taxon>
        <taxon>Magnoliopsida</taxon>
        <taxon>eudicotyledons</taxon>
        <taxon>Gunneridae</taxon>
        <taxon>Pentapetalae</taxon>
        <taxon>Saxifragales</taxon>
        <taxon>Crassulaceae</taxon>
        <taxon>Kalanchoe</taxon>
    </lineage>
</organism>
<dbReference type="EnsemblPlants" id="Kaladp0045s0057.1.v1.1">
    <property type="protein sequence ID" value="Kaladp0045s0057.1.v1.1.CDS.1"/>
    <property type="gene ID" value="Kaladp0045s0057.v1.1"/>
</dbReference>
<evidence type="ECO:0000256" key="3">
    <source>
        <dbReference type="ARBA" id="ARBA00022833"/>
    </source>
</evidence>
<protein>
    <recommendedName>
        <fullName evidence="5">RING-type domain-containing protein</fullName>
    </recommendedName>
</protein>
<dbReference type="GO" id="GO:0006511">
    <property type="term" value="P:ubiquitin-dependent protein catabolic process"/>
    <property type="evidence" value="ECO:0007669"/>
    <property type="project" value="TreeGrafter"/>
</dbReference>
<keyword evidence="1" id="KW-0479">Metal-binding</keyword>
<reference evidence="6" key="1">
    <citation type="submission" date="2021-01" db="UniProtKB">
        <authorList>
            <consortium name="EnsemblPlants"/>
        </authorList>
    </citation>
    <scope>IDENTIFICATION</scope>
</reference>
<accession>A0A7N0TSM5</accession>
<evidence type="ECO:0000259" key="5">
    <source>
        <dbReference type="PROSITE" id="PS50089"/>
    </source>
</evidence>
<evidence type="ECO:0000313" key="6">
    <source>
        <dbReference type="EnsemblPlants" id="Kaladp0045s0057.1.v1.1.CDS.1"/>
    </source>
</evidence>
<dbReference type="GO" id="GO:0005634">
    <property type="term" value="C:nucleus"/>
    <property type="evidence" value="ECO:0007669"/>
    <property type="project" value="TreeGrafter"/>
</dbReference>
<dbReference type="Gramene" id="Kaladp0045s0057.1.v1.1">
    <property type="protein sequence ID" value="Kaladp0045s0057.1.v1.1.CDS.1"/>
    <property type="gene ID" value="Kaladp0045s0057.v1.1"/>
</dbReference>
<proteinExistence type="predicted"/>
<dbReference type="PANTHER" id="PTHR45931">
    <property type="entry name" value="SI:CH211-59O9.10"/>
    <property type="match status" value="1"/>
</dbReference>
<dbReference type="Gene3D" id="3.30.40.10">
    <property type="entry name" value="Zinc/RING finger domain, C3HC4 (zinc finger)"/>
    <property type="match status" value="1"/>
</dbReference>
<feature type="domain" description="RING-type" evidence="5">
    <location>
        <begin position="224"/>
        <end position="265"/>
    </location>
</feature>
<dbReference type="PROSITE" id="PS50089">
    <property type="entry name" value="ZF_RING_2"/>
    <property type="match status" value="1"/>
</dbReference>
<dbReference type="InterPro" id="IPR013083">
    <property type="entry name" value="Znf_RING/FYVE/PHD"/>
</dbReference>
<evidence type="ECO:0000256" key="2">
    <source>
        <dbReference type="ARBA" id="ARBA00022771"/>
    </source>
</evidence>
<dbReference type="Pfam" id="PF13639">
    <property type="entry name" value="zf-RING_2"/>
    <property type="match status" value="1"/>
</dbReference>
<evidence type="ECO:0000313" key="7">
    <source>
        <dbReference type="Proteomes" id="UP000594263"/>
    </source>
</evidence>
<dbReference type="GO" id="GO:0008270">
    <property type="term" value="F:zinc ion binding"/>
    <property type="evidence" value="ECO:0007669"/>
    <property type="project" value="UniProtKB-KW"/>
</dbReference>
<dbReference type="SUPFAM" id="SSF57850">
    <property type="entry name" value="RING/U-box"/>
    <property type="match status" value="1"/>
</dbReference>
<sequence>MEVPPLTSCYLMRELFTEQIEESHPIWPHLEDNDYLLELRKTTSHRSCDGQSETRRAEPYFEAYGVCETCLLSDPVDCVSSMLQENGLSLPQSDVQRIASFMAFLSDTVGPGTRVMAVAQVCVCEIMHIQGCAHVDTSSSSEDETTVEGGLADMSEREMMDEEELNSSEWAQATYDMFSRYGSSTTLDEITQWLSGGEAATVVSSGLKLRSACMRYDGTGDDSCAICMDEFSHGDLFVRTACSHNFHQKCIGNWMMRKGDCPLCRAQIQF</sequence>
<dbReference type="PANTHER" id="PTHR45931:SF3">
    <property type="entry name" value="RING ZINC FINGER-CONTAINING PROTEIN"/>
    <property type="match status" value="1"/>
</dbReference>
<keyword evidence="7" id="KW-1185">Reference proteome</keyword>
<dbReference type="AlphaFoldDB" id="A0A7N0TSM5"/>
<keyword evidence="3" id="KW-0862">Zinc</keyword>
<dbReference type="InterPro" id="IPR051834">
    <property type="entry name" value="RING_finger_E3_ligase"/>
</dbReference>
<dbReference type="GO" id="GO:0061630">
    <property type="term" value="F:ubiquitin protein ligase activity"/>
    <property type="evidence" value="ECO:0007669"/>
    <property type="project" value="TreeGrafter"/>
</dbReference>
<dbReference type="SMART" id="SM00184">
    <property type="entry name" value="RING"/>
    <property type="match status" value="1"/>
</dbReference>
<evidence type="ECO:0000256" key="1">
    <source>
        <dbReference type="ARBA" id="ARBA00022723"/>
    </source>
</evidence>